<dbReference type="OrthoDB" id="236897at2"/>
<organism evidence="2 3">
    <name type="scientific">Qingshengfaniella alkalisoli</name>
    <dbReference type="NCBI Taxonomy" id="2599296"/>
    <lineage>
        <taxon>Bacteria</taxon>
        <taxon>Pseudomonadati</taxon>
        <taxon>Pseudomonadota</taxon>
        <taxon>Alphaproteobacteria</taxon>
        <taxon>Rhodobacterales</taxon>
        <taxon>Paracoccaceae</taxon>
        <taxon>Qingshengfaniella</taxon>
    </lineage>
</organism>
<evidence type="ECO:0000313" key="3">
    <source>
        <dbReference type="Proteomes" id="UP000318483"/>
    </source>
</evidence>
<dbReference type="GO" id="GO:0016740">
    <property type="term" value="F:transferase activity"/>
    <property type="evidence" value="ECO:0007669"/>
    <property type="project" value="UniProtKB-KW"/>
</dbReference>
<sequence>MRTRKQTFECVAMCYHATMEDEPSEVALSGGNVNTVVKAGNTVRRKMSPQSPNIHALLLHLEAKNVASPRFLGIDEEDREILLFIEGATDFPKNLWDNEDHVVASAKLLRDLHDASLDFIPPEPGNWAYAYPDKCQHEVINHNDFAPYNMVFGVDGATAIIDFDLSGPGPRCRDLAYLAYWMTPLSFGVGDLQKRSEAQLRNGCPRLSLLCATYGFDDLEQVLAMVSDVLHHMSDEGVATSMIGEEAAERLKLGGHFKHWSNEAFAFDEKLPALVSELSARR</sequence>
<dbReference type="EMBL" id="CP042261">
    <property type="protein sequence ID" value="QDY69404.1"/>
    <property type="molecule type" value="Genomic_DNA"/>
</dbReference>
<name>A0A5B8IUX9_9RHOB</name>
<protein>
    <submittedName>
        <fullName evidence="2">Aminoglycoside phosphotransferase family protein</fullName>
    </submittedName>
</protein>
<gene>
    <name evidence="2" type="ORF">FPZ52_07050</name>
</gene>
<keyword evidence="3" id="KW-1185">Reference proteome</keyword>
<dbReference type="KEGG" id="lit:FPZ52_07050"/>
<dbReference type="Proteomes" id="UP000318483">
    <property type="component" value="Chromosome"/>
</dbReference>
<keyword evidence="2" id="KW-0808">Transferase</keyword>
<evidence type="ECO:0000313" key="2">
    <source>
        <dbReference type="EMBL" id="QDY69404.1"/>
    </source>
</evidence>
<reference evidence="2 3" key="1">
    <citation type="submission" date="2019-07" db="EMBL/GenBank/DDBJ databases">
        <title>Litoreibacter alkalisoli sp. nov., isolated from saline-alkaline soil.</title>
        <authorList>
            <person name="Wang S."/>
            <person name="Xu L."/>
            <person name="Xing Y.-T."/>
            <person name="Sun J.-Q."/>
        </authorList>
    </citation>
    <scope>NUCLEOTIDE SEQUENCE [LARGE SCALE GENOMIC DNA]</scope>
    <source>
        <strain evidence="2 3">LN3S51</strain>
    </source>
</reference>
<evidence type="ECO:0000259" key="1">
    <source>
        <dbReference type="Pfam" id="PF01636"/>
    </source>
</evidence>
<dbReference type="Pfam" id="PF01636">
    <property type="entry name" value="APH"/>
    <property type="match status" value="1"/>
</dbReference>
<proteinExistence type="predicted"/>
<feature type="domain" description="Aminoglycoside phosphotransferase" evidence="1">
    <location>
        <begin position="136"/>
        <end position="186"/>
    </location>
</feature>
<dbReference type="InterPro" id="IPR002575">
    <property type="entry name" value="Aminoglycoside_PTrfase"/>
</dbReference>
<accession>A0A5B8IUX9</accession>
<dbReference type="AlphaFoldDB" id="A0A5B8IUX9"/>
<dbReference type="SUPFAM" id="SSF56112">
    <property type="entry name" value="Protein kinase-like (PK-like)"/>
    <property type="match status" value="1"/>
</dbReference>
<dbReference type="InterPro" id="IPR011009">
    <property type="entry name" value="Kinase-like_dom_sf"/>
</dbReference>
<dbReference type="Gene3D" id="3.90.1200.10">
    <property type="match status" value="1"/>
</dbReference>